<dbReference type="Proteomes" id="UP000289629">
    <property type="component" value="Chromosome"/>
</dbReference>
<dbReference type="KEGG" id="mds:MDIS_02105"/>
<keyword evidence="4" id="KW-0131">Cell cycle</keyword>
<dbReference type="SUPFAM" id="SSF55307">
    <property type="entry name" value="Tubulin C-terminal domain-like"/>
    <property type="match status" value="1"/>
</dbReference>
<keyword evidence="1" id="KW-0547">Nucleotide-binding</keyword>
<dbReference type="InterPro" id="IPR003008">
    <property type="entry name" value="Tubulin_FtsZ_GTPase"/>
</dbReference>
<dbReference type="GO" id="GO:0005737">
    <property type="term" value="C:cytoplasm"/>
    <property type="evidence" value="ECO:0007669"/>
    <property type="project" value="TreeGrafter"/>
</dbReference>
<dbReference type="Gene3D" id="3.40.50.1440">
    <property type="entry name" value="Tubulin/FtsZ, GTPase domain"/>
    <property type="match status" value="1"/>
</dbReference>
<dbReference type="PANTHER" id="PTHR30314">
    <property type="entry name" value="CELL DIVISION PROTEIN FTSZ-RELATED"/>
    <property type="match status" value="1"/>
</dbReference>
<dbReference type="AlphaFoldDB" id="A0AAJ5NS64"/>
<dbReference type="SUPFAM" id="SSF52490">
    <property type="entry name" value="Tubulin nucleotide-binding domain-like"/>
    <property type="match status" value="1"/>
</dbReference>
<evidence type="ECO:0000259" key="3">
    <source>
        <dbReference type="SMART" id="SM00864"/>
    </source>
</evidence>
<keyword evidence="4" id="KW-0132">Cell division</keyword>
<name>A0AAJ5NS64_9BACT</name>
<dbReference type="InterPro" id="IPR008280">
    <property type="entry name" value="Tub_FtsZ_C"/>
</dbReference>
<dbReference type="PANTHER" id="PTHR30314:SF3">
    <property type="entry name" value="MITOCHONDRIAL DIVISION PROTEIN FSZA"/>
    <property type="match status" value="1"/>
</dbReference>
<dbReference type="PRINTS" id="PR00423">
    <property type="entry name" value="CELLDVISFTSZ"/>
</dbReference>
<dbReference type="Pfam" id="PF12327">
    <property type="entry name" value="FtsZ_C"/>
    <property type="match status" value="1"/>
</dbReference>
<accession>A0AAJ5NS64</accession>
<dbReference type="SMART" id="SM00864">
    <property type="entry name" value="Tubulin"/>
    <property type="match status" value="1"/>
</dbReference>
<dbReference type="InterPro" id="IPR045061">
    <property type="entry name" value="FtsZ/CetZ"/>
</dbReference>
<dbReference type="GO" id="GO:0005525">
    <property type="term" value="F:GTP binding"/>
    <property type="evidence" value="ECO:0007669"/>
    <property type="project" value="UniProtKB-KW"/>
</dbReference>
<dbReference type="InterPro" id="IPR024757">
    <property type="entry name" value="FtsZ_C"/>
</dbReference>
<evidence type="ECO:0000256" key="2">
    <source>
        <dbReference type="ARBA" id="ARBA00023134"/>
    </source>
</evidence>
<organism evidence="4 5">
    <name type="scientific">Mesomycoplasma dispar</name>
    <dbReference type="NCBI Taxonomy" id="86660"/>
    <lineage>
        <taxon>Bacteria</taxon>
        <taxon>Bacillati</taxon>
        <taxon>Mycoplasmatota</taxon>
        <taxon>Mycoplasmoidales</taxon>
        <taxon>Metamycoplasmataceae</taxon>
        <taxon>Mesomycoplasma</taxon>
    </lineage>
</organism>
<dbReference type="GO" id="GO:0032153">
    <property type="term" value="C:cell division site"/>
    <property type="evidence" value="ECO:0007669"/>
    <property type="project" value="TreeGrafter"/>
</dbReference>
<dbReference type="InterPro" id="IPR037103">
    <property type="entry name" value="Tubulin/FtsZ-like_C"/>
</dbReference>
<keyword evidence="2" id="KW-0342">GTP-binding</keyword>
<feature type="domain" description="Tubulin/FtsZ GTPase" evidence="3">
    <location>
        <begin position="6"/>
        <end position="182"/>
    </location>
</feature>
<dbReference type="RefSeq" id="WP_044635421.1">
    <property type="nucleotide sequence ID" value="NZ_CP007229.1"/>
</dbReference>
<sequence>MESCSKIMLMGLGDFGSKIVNLINLDQTSFPKFFINSRDEYVNFDFDYKNSLIIDQSNFKYNWQKASKAMLEKSLEIKSILANVRVLFLVVGLGGTTGSGSALAIANVAREMGIIVIVLATNPLENESKFRQQTSFDVVEALKKVVDSLIIISSEQISQNYSGFFLENVFKLITTNIQTKIGIIVKALCQKNALIHINNSIIESILANNNFVFVASAIASGDNRAILATENALKSHFVEFDLYSSEEMLITISSNNSILQSEISDVLNAIRKNFNSDLKFSYGVYQNPELENQIEIGIIASQKKHSYESKKAAKLNIAFDNKASIF</sequence>
<evidence type="ECO:0000313" key="4">
    <source>
        <dbReference type="EMBL" id="VEU61812.1"/>
    </source>
</evidence>
<proteinExistence type="predicted"/>
<evidence type="ECO:0000313" key="5">
    <source>
        <dbReference type="Proteomes" id="UP000289629"/>
    </source>
</evidence>
<dbReference type="GO" id="GO:0051301">
    <property type="term" value="P:cell division"/>
    <property type="evidence" value="ECO:0007669"/>
    <property type="project" value="UniProtKB-KW"/>
</dbReference>
<dbReference type="EMBL" id="LR214971">
    <property type="protein sequence ID" value="VEU61812.1"/>
    <property type="molecule type" value="Genomic_DNA"/>
</dbReference>
<reference evidence="4 5" key="1">
    <citation type="submission" date="2019-01" db="EMBL/GenBank/DDBJ databases">
        <authorList>
            <consortium name="Pathogen Informatics"/>
        </authorList>
    </citation>
    <scope>NUCLEOTIDE SEQUENCE [LARGE SCALE GENOMIC DNA]</scope>
    <source>
        <strain evidence="4 5">NCTC10125</strain>
    </source>
</reference>
<evidence type="ECO:0000256" key="1">
    <source>
        <dbReference type="ARBA" id="ARBA00022741"/>
    </source>
</evidence>
<dbReference type="Pfam" id="PF00091">
    <property type="entry name" value="Tubulin"/>
    <property type="match status" value="1"/>
</dbReference>
<gene>
    <name evidence="4" type="primary">ftsZ</name>
    <name evidence="4" type="ORF">NCTC10125_00406</name>
</gene>
<dbReference type="InterPro" id="IPR036525">
    <property type="entry name" value="Tubulin/FtsZ_GTPase_sf"/>
</dbReference>
<dbReference type="Gene3D" id="3.30.1330.20">
    <property type="entry name" value="Tubulin/FtsZ, C-terminal domain"/>
    <property type="match status" value="1"/>
</dbReference>
<dbReference type="GO" id="GO:0003924">
    <property type="term" value="F:GTPase activity"/>
    <property type="evidence" value="ECO:0007669"/>
    <property type="project" value="InterPro"/>
</dbReference>
<protein>
    <submittedName>
        <fullName evidence="4">Cell division protein ftsZ</fullName>
    </submittedName>
</protein>